<protein>
    <submittedName>
        <fullName evidence="1">Uncharacterized protein</fullName>
    </submittedName>
</protein>
<dbReference type="Proteomes" id="UP001497680">
    <property type="component" value="Unassembled WGS sequence"/>
</dbReference>
<sequence length="428" mass="49160">MERLPAELMYEVLGQLSTRDMKSTRLASEIFHPVANQLLFRRVYASIHLKDLEVLSAISAHPTIRLAIREVVHIGVYFHYPIVTPEYIDPIDQSLYYGEFQQKDETYDCLDYYNARLQEQEKTRKSGYDLATISAALAEMPNVRSVVLVNQWRNTAPFFRSYPGSTARPFGVPLRIEEGPHAGKPFDYGFEIMCKAVSISGRQIENFDIQYGGHNLNRHDAIVENWGVLPTSFLCTPCDLQHYCNAFRHLRKIRLVIHNAGKQRHILESGNLPEILAAATEMKYMRIVMKNERDGHEYTPEDEVVHNWVDMPLSKVLGTHTWPHLQGVSLIGMRTTSEELVEFVRRHSSTLNFIDLKIMSLEGSWAGAALRLRHLRCPALNLVTCANLLETQKPQPQTRGLRDKLHSREVAKCILGHDYNSSSYWLMR</sequence>
<accession>A0ACC0CL82</accession>
<dbReference type="EMBL" id="MU394405">
    <property type="protein sequence ID" value="KAI6081169.1"/>
    <property type="molecule type" value="Genomic_DNA"/>
</dbReference>
<organism evidence="1 2">
    <name type="scientific">Hypoxylon rubiginosum</name>
    <dbReference type="NCBI Taxonomy" id="110542"/>
    <lineage>
        <taxon>Eukaryota</taxon>
        <taxon>Fungi</taxon>
        <taxon>Dikarya</taxon>
        <taxon>Ascomycota</taxon>
        <taxon>Pezizomycotina</taxon>
        <taxon>Sordariomycetes</taxon>
        <taxon>Xylariomycetidae</taxon>
        <taxon>Xylariales</taxon>
        <taxon>Hypoxylaceae</taxon>
        <taxon>Hypoxylon</taxon>
    </lineage>
</organism>
<proteinExistence type="predicted"/>
<evidence type="ECO:0000313" key="2">
    <source>
        <dbReference type="Proteomes" id="UP001497680"/>
    </source>
</evidence>
<gene>
    <name evidence="1" type="ORF">F4821DRAFT_265184</name>
</gene>
<reference evidence="1 2" key="1">
    <citation type="journal article" date="2022" name="New Phytol.">
        <title>Ecological generalism drives hyperdiversity of secondary metabolite gene clusters in xylarialean endophytes.</title>
        <authorList>
            <person name="Franco M.E.E."/>
            <person name="Wisecaver J.H."/>
            <person name="Arnold A.E."/>
            <person name="Ju Y.M."/>
            <person name="Slot J.C."/>
            <person name="Ahrendt S."/>
            <person name="Moore L.P."/>
            <person name="Eastman K.E."/>
            <person name="Scott K."/>
            <person name="Konkel Z."/>
            <person name="Mondo S.J."/>
            <person name="Kuo A."/>
            <person name="Hayes R.D."/>
            <person name="Haridas S."/>
            <person name="Andreopoulos B."/>
            <person name="Riley R."/>
            <person name="LaButti K."/>
            <person name="Pangilinan J."/>
            <person name="Lipzen A."/>
            <person name="Amirebrahimi M."/>
            <person name="Yan J."/>
            <person name="Adam C."/>
            <person name="Keymanesh K."/>
            <person name="Ng V."/>
            <person name="Louie K."/>
            <person name="Northen T."/>
            <person name="Drula E."/>
            <person name="Henrissat B."/>
            <person name="Hsieh H.M."/>
            <person name="Youens-Clark K."/>
            <person name="Lutzoni F."/>
            <person name="Miadlikowska J."/>
            <person name="Eastwood D.C."/>
            <person name="Hamelin R.C."/>
            <person name="Grigoriev I.V."/>
            <person name="U'Ren J.M."/>
        </authorList>
    </citation>
    <scope>NUCLEOTIDE SEQUENCE [LARGE SCALE GENOMIC DNA]</scope>
    <source>
        <strain evidence="1 2">ER1909</strain>
    </source>
</reference>
<keyword evidence="2" id="KW-1185">Reference proteome</keyword>
<name>A0ACC0CL82_9PEZI</name>
<evidence type="ECO:0000313" key="1">
    <source>
        <dbReference type="EMBL" id="KAI6081169.1"/>
    </source>
</evidence>
<comment type="caution">
    <text evidence="1">The sequence shown here is derived from an EMBL/GenBank/DDBJ whole genome shotgun (WGS) entry which is preliminary data.</text>
</comment>